<protein>
    <submittedName>
        <fullName evidence="2">Uncharacterized protein</fullName>
    </submittedName>
</protein>
<organism evidence="2 3">
    <name type="scientific">Dethiosulfovibrio marinus</name>
    <dbReference type="NCBI Taxonomy" id="133532"/>
    <lineage>
        <taxon>Bacteria</taxon>
        <taxon>Thermotogati</taxon>
        <taxon>Synergistota</taxon>
        <taxon>Synergistia</taxon>
        <taxon>Synergistales</taxon>
        <taxon>Dethiosulfovibrionaceae</taxon>
        <taxon>Dethiosulfovibrio</taxon>
    </lineage>
</organism>
<proteinExistence type="predicted"/>
<sequence length="356" mass="38862">MYRYLLFLTLFFSTLQASVSKAEADLRWDVEIPMSVGSQAFVNFEDRKIPIGKVMKIPSSSRYPAYTASAWGKPGRVCASAVNAIHMLLSVEKGKGRTISLIPSETVAPAATPGTAIVLEGKGGMGIFGAWAPPVGTPVTIRSPEGTERPLTADDLPREGETVKLRVETFAPPLFVEIENHPGGKVSTLSERGYRTIAKVVRPVGGTGRFGGTLYQSVSRLRANHTGVIDISTSPYGEIGGFQIVPLKHGDSPEMASMWHMTQWMILAPLDGVPLAGNPPLFDGYLVPGPIQVEDQDNVNFLSLWAKYGRRSLALCRIDGGPWRFLPESIGRKDNSLKSLTHLRIYFPDDREPLKD</sequence>
<keyword evidence="3" id="KW-1185">Reference proteome</keyword>
<name>A0ABS9ES98_9BACT</name>
<comment type="caution">
    <text evidence="2">The sequence shown here is derived from an EMBL/GenBank/DDBJ whole genome shotgun (WGS) entry which is preliminary data.</text>
</comment>
<dbReference type="EMBL" id="JAKGUD010000014">
    <property type="protein sequence ID" value="MCF4143366.1"/>
    <property type="molecule type" value="Genomic_DNA"/>
</dbReference>
<dbReference type="RefSeq" id="WP_236100067.1">
    <property type="nucleotide sequence ID" value="NZ_JAKGUD010000014.1"/>
</dbReference>
<feature type="signal peptide" evidence="1">
    <location>
        <begin position="1"/>
        <end position="17"/>
    </location>
</feature>
<accession>A0ABS9ES98</accession>
<feature type="chain" id="PRO_5046978155" evidence="1">
    <location>
        <begin position="18"/>
        <end position="356"/>
    </location>
</feature>
<gene>
    <name evidence="2" type="ORF">L2W38_11140</name>
</gene>
<keyword evidence="1" id="KW-0732">Signal</keyword>
<evidence type="ECO:0000313" key="2">
    <source>
        <dbReference type="EMBL" id="MCF4143366.1"/>
    </source>
</evidence>
<evidence type="ECO:0000256" key="1">
    <source>
        <dbReference type="SAM" id="SignalP"/>
    </source>
</evidence>
<evidence type="ECO:0000313" key="3">
    <source>
        <dbReference type="Proteomes" id="UP001200430"/>
    </source>
</evidence>
<dbReference type="Proteomes" id="UP001200430">
    <property type="component" value="Unassembled WGS sequence"/>
</dbReference>
<reference evidence="2 3" key="1">
    <citation type="submission" date="2022-01" db="EMBL/GenBank/DDBJ databases">
        <title>Dethiosulfovibrio faecalis sp. nov., a novel proteolytic, non-sulfur-reducing bacterium isolated from a marine aquaculture solid waste bioreactor.</title>
        <authorList>
            <person name="Grabowski S."/>
            <person name="Apolinario E."/>
            <person name="Schneider N."/>
            <person name="Marshall C.W."/>
            <person name="Sowers K.R."/>
        </authorList>
    </citation>
    <scope>NUCLEOTIDE SEQUENCE [LARGE SCALE GENOMIC DNA]</scope>
    <source>
        <strain evidence="2 3">DSM 12537</strain>
    </source>
</reference>